<reference evidence="1" key="1">
    <citation type="submission" date="2023-06" db="EMBL/GenBank/DDBJ databases">
        <title>Genome-scale phylogeny and comparative genomics of the fungal order Sordariales.</title>
        <authorList>
            <consortium name="Lawrence Berkeley National Laboratory"/>
            <person name="Hensen N."/>
            <person name="Bonometti L."/>
            <person name="Westerberg I."/>
            <person name="Brannstrom I.O."/>
            <person name="Guillou S."/>
            <person name="Cros-Aarteil S."/>
            <person name="Calhoun S."/>
            <person name="Haridas S."/>
            <person name="Kuo A."/>
            <person name="Mondo S."/>
            <person name="Pangilinan J."/>
            <person name="Riley R."/>
            <person name="Labutti K."/>
            <person name="Andreopoulos B."/>
            <person name="Lipzen A."/>
            <person name="Chen C."/>
            <person name="Yanf M."/>
            <person name="Daum C."/>
            <person name="Ng V."/>
            <person name="Clum A."/>
            <person name="Steindorff A."/>
            <person name="Ohm R."/>
            <person name="Martin F."/>
            <person name="Silar P."/>
            <person name="Natvig D."/>
            <person name="Lalanne C."/>
            <person name="Gautier V."/>
            <person name="Ament-Velasquez S.L."/>
            <person name="Kruys A."/>
            <person name="Hutchinson M.I."/>
            <person name="Powell A.J."/>
            <person name="Barry K."/>
            <person name="Miller A.N."/>
            <person name="Grigoriev I.V."/>
            <person name="Debuchy R."/>
            <person name="Gladieux P."/>
            <person name="Thoren M.H."/>
            <person name="Johannesson H."/>
        </authorList>
    </citation>
    <scope>NUCLEOTIDE SEQUENCE</scope>
    <source>
        <strain evidence="1">PSN4</strain>
    </source>
</reference>
<keyword evidence="2" id="KW-1185">Reference proteome</keyword>
<evidence type="ECO:0000313" key="2">
    <source>
        <dbReference type="Proteomes" id="UP001239445"/>
    </source>
</evidence>
<evidence type="ECO:0000313" key="1">
    <source>
        <dbReference type="EMBL" id="KAK1760622.1"/>
    </source>
</evidence>
<sequence>MRQQPAKCNRRPNKIRFSAGLGMLAVARPSRLRWNFQQRASRVCQIFQDRVCQPRQCATETVPVCRVDAECRPSGGVSSPTAMAISHQRGRRGGGAHDIVHLAIPAQSWRLPWLEAWLMPVIKCSVASHSRERRWLQVQNAPPLPECVCAGPWKSLVGESQLGSQQQAGVSTRAFCLVFLCSMDRCSGWRAAQGRGALFLLDGPRSAGGH</sequence>
<organism evidence="1 2">
    <name type="scientific">Echria macrotheca</name>
    <dbReference type="NCBI Taxonomy" id="438768"/>
    <lineage>
        <taxon>Eukaryota</taxon>
        <taxon>Fungi</taxon>
        <taxon>Dikarya</taxon>
        <taxon>Ascomycota</taxon>
        <taxon>Pezizomycotina</taxon>
        <taxon>Sordariomycetes</taxon>
        <taxon>Sordariomycetidae</taxon>
        <taxon>Sordariales</taxon>
        <taxon>Schizotheciaceae</taxon>
        <taxon>Echria</taxon>
    </lineage>
</organism>
<dbReference type="Proteomes" id="UP001239445">
    <property type="component" value="Unassembled WGS sequence"/>
</dbReference>
<dbReference type="EMBL" id="MU839827">
    <property type="protein sequence ID" value="KAK1760622.1"/>
    <property type="molecule type" value="Genomic_DNA"/>
</dbReference>
<gene>
    <name evidence="1" type="ORF">QBC47DRAFT_10716</name>
</gene>
<name>A0AAJ0BMF4_9PEZI</name>
<comment type="caution">
    <text evidence="1">The sequence shown here is derived from an EMBL/GenBank/DDBJ whole genome shotgun (WGS) entry which is preliminary data.</text>
</comment>
<dbReference type="AlphaFoldDB" id="A0AAJ0BMF4"/>
<proteinExistence type="predicted"/>
<accession>A0AAJ0BMF4</accession>
<protein>
    <submittedName>
        <fullName evidence="1">Uncharacterized protein</fullName>
    </submittedName>
</protein>